<dbReference type="EMBL" id="OZ037945">
    <property type="protein sequence ID" value="CAL1700615.1"/>
    <property type="molecule type" value="Genomic_DNA"/>
</dbReference>
<evidence type="ECO:0000256" key="6">
    <source>
        <dbReference type="ARBA" id="ARBA00023136"/>
    </source>
</evidence>
<keyword evidence="11" id="KW-0624">Polysaccharide degradation</keyword>
<evidence type="ECO:0000256" key="11">
    <source>
        <dbReference type="ARBA" id="ARBA00023326"/>
    </source>
</evidence>
<evidence type="ECO:0000256" key="1">
    <source>
        <dbReference type="ARBA" id="ARBA00001941"/>
    </source>
</evidence>
<evidence type="ECO:0000256" key="3">
    <source>
        <dbReference type="ARBA" id="ARBA00022475"/>
    </source>
</evidence>
<keyword evidence="10" id="KW-0961">Cell wall biogenesis/degradation</keyword>
<feature type="signal peptide" evidence="15">
    <location>
        <begin position="1"/>
        <end position="28"/>
    </location>
</feature>
<evidence type="ECO:0000256" key="10">
    <source>
        <dbReference type="ARBA" id="ARBA00023316"/>
    </source>
</evidence>
<keyword evidence="4" id="KW-0325">Glycoprotein</keyword>
<dbReference type="SUPFAM" id="SSF88713">
    <property type="entry name" value="Glycoside hydrolase/deacetylase"/>
    <property type="match status" value="1"/>
</dbReference>
<feature type="chain" id="PRO_5045200601" description="chitin deacetylase" evidence="15">
    <location>
        <begin position="29"/>
        <end position="473"/>
    </location>
</feature>
<evidence type="ECO:0000256" key="2">
    <source>
        <dbReference type="ARBA" id="ARBA00004609"/>
    </source>
</evidence>
<dbReference type="Pfam" id="PF01522">
    <property type="entry name" value="Polysacc_deac_1"/>
    <property type="match status" value="1"/>
</dbReference>
<keyword evidence="8" id="KW-0170">Cobalt</keyword>
<evidence type="ECO:0000256" key="8">
    <source>
        <dbReference type="ARBA" id="ARBA00023285"/>
    </source>
</evidence>
<evidence type="ECO:0000256" key="4">
    <source>
        <dbReference type="ARBA" id="ARBA00022622"/>
    </source>
</evidence>
<keyword evidence="7" id="KW-0119">Carbohydrate metabolism</keyword>
<comment type="cofactor">
    <cofactor evidence="1">
        <name>Co(2+)</name>
        <dbReference type="ChEBI" id="CHEBI:48828"/>
    </cofactor>
</comment>
<name>A0ABP1CY99_9APHY</name>
<dbReference type="PROSITE" id="PS51677">
    <property type="entry name" value="NODB"/>
    <property type="match status" value="1"/>
</dbReference>
<dbReference type="EC" id="3.5.1.41" evidence="12"/>
<feature type="region of interest" description="Disordered" evidence="14">
    <location>
        <begin position="386"/>
        <end position="447"/>
    </location>
</feature>
<feature type="compositionally biased region" description="Low complexity" evidence="14">
    <location>
        <begin position="428"/>
        <end position="447"/>
    </location>
</feature>
<accession>A0ABP1CY99</accession>
<comment type="catalytic activity">
    <reaction evidence="13">
        <text>[(1-&gt;4)-N-acetyl-beta-D-glucosaminyl](n) + n H2O = chitosan + n acetate</text>
        <dbReference type="Rhea" id="RHEA:10464"/>
        <dbReference type="Rhea" id="RHEA-COMP:9593"/>
        <dbReference type="Rhea" id="RHEA-COMP:9597"/>
        <dbReference type="ChEBI" id="CHEBI:15377"/>
        <dbReference type="ChEBI" id="CHEBI:17029"/>
        <dbReference type="ChEBI" id="CHEBI:30089"/>
        <dbReference type="ChEBI" id="CHEBI:57704"/>
        <dbReference type="EC" id="3.5.1.41"/>
    </reaction>
    <physiologicalReaction direction="left-to-right" evidence="13">
        <dbReference type="Rhea" id="RHEA:10465"/>
    </physiologicalReaction>
</comment>
<evidence type="ECO:0000256" key="9">
    <source>
        <dbReference type="ARBA" id="ARBA00023288"/>
    </source>
</evidence>
<dbReference type="InterPro" id="IPR050248">
    <property type="entry name" value="Polysacc_deacetylase_ArnD"/>
</dbReference>
<dbReference type="PANTHER" id="PTHR10587">
    <property type="entry name" value="GLYCOSYL TRANSFERASE-RELATED"/>
    <property type="match status" value="1"/>
</dbReference>
<keyword evidence="6" id="KW-0472">Membrane</keyword>
<evidence type="ECO:0000313" key="18">
    <source>
        <dbReference type="Proteomes" id="UP001497453"/>
    </source>
</evidence>
<evidence type="ECO:0000256" key="14">
    <source>
        <dbReference type="SAM" id="MobiDB-lite"/>
    </source>
</evidence>
<dbReference type="Proteomes" id="UP001497453">
    <property type="component" value="Chromosome 2"/>
</dbReference>
<keyword evidence="4" id="KW-0336">GPI-anchor</keyword>
<keyword evidence="15" id="KW-0732">Signal</keyword>
<dbReference type="PANTHER" id="PTHR10587:SF135">
    <property type="entry name" value="CHITIN DEACETYLASE 3"/>
    <property type="match status" value="1"/>
</dbReference>
<protein>
    <recommendedName>
        <fullName evidence="12">chitin deacetylase</fullName>
        <ecNumber evidence="12">3.5.1.41</ecNumber>
    </recommendedName>
</protein>
<feature type="compositionally biased region" description="Low complexity" evidence="14">
    <location>
        <begin position="386"/>
        <end position="421"/>
    </location>
</feature>
<evidence type="ECO:0000313" key="17">
    <source>
        <dbReference type="EMBL" id="CAL1700615.1"/>
    </source>
</evidence>
<feature type="domain" description="NodB homology" evidence="16">
    <location>
        <begin position="160"/>
        <end position="348"/>
    </location>
</feature>
<gene>
    <name evidence="17" type="ORF">GFSPODELE1_LOCUS3221</name>
</gene>
<evidence type="ECO:0000256" key="7">
    <source>
        <dbReference type="ARBA" id="ARBA00023277"/>
    </source>
</evidence>
<dbReference type="InterPro" id="IPR002509">
    <property type="entry name" value="NODB_dom"/>
</dbReference>
<sequence>MHFTFTAYTISVLSFIFYGHLTLPLVSAATLPGNQHDCNSHSKRLPSATWYQPDDHPVHQLFKRGPSAGTDGVPYAQVGSPAWSAAYPQSTPDANQLPELWVDALNSATAQGKIPGFAPSTPTDGNPVYPDGVDPLGNDVCSTTYKCRSDPDNIYDAPDGVMGISFDDGPLPSSSTKLYEFLQANKQRATHFFIGVNILQNPNEFMMAFETLQDDIAVHTWTHPHMTTLSNMDVLAQLGWTMEIIHNSTGGRLPKYWRPPFGDSDNRVNAIAKEVFGLKTIIWNQDTEDWSLSTNGTTSQQINASMTTWLTGPKVPGLNILEHELTDDTVQMFIDAWPVIKENGWNTISVAEMDGGAPYQNSPSSSGNVQPAANIVRPFVSVAQPSSTSSSSSSSSSSVPSSLTSATSTAGTTTSSSIAQSLTDTVISTSTGPNPSSSTSASQSQTTSSASRGTYWSWCSTLAIVVPSLWVLS</sequence>
<dbReference type="InterPro" id="IPR011330">
    <property type="entry name" value="Glyco_hydro/deAcase_b/a-brl"/>
</dbReference>
<keyword evidence="3" id="KW-1003">Cell membrane</keyword>
<evidence type="ECO:0000256" key="12">
    <source>
        <dbReference type="ARBA" id="ARBA00024056"/>
    </source>
</evidence>
<keyword evidence="5" id="KW-0146">Chitin degradation</keyword>
<evidence type="ECO:0000256" key="13">
    <source>
        <dbReference type="ARBA" id="ARBA00048494"/>
    </source>
</evidence>
<evidence type="ECO:0000259" key="16">
    <source>
        <dbReference type="PROSITE" id="PS51677"/>
    </source>
</evidence>
<keyword evidence="18" id="KW-1185">Reference proteome</keyword>
<comment type="subcellular location">
    <subcellularLocation>
        <location evidence="2">Cell membrane</location>
        <topology evidence="2">Lipid-anchor</topology>
        <topology evidence="2">GPI-anchor</topology>
    </subcellularLocation>
</comment>
<dbReference type="Gene3D" id="3.20.20.370">
    <property type="entry name" value="Glycoside hydrolase/deacetylase"/>
    <property type="match status" value="1"/>
</dbReference>
<proteinExistence type="predicted"/>
<keyword evidence="9" id="KW-0449">Lipoprotein</keyword>
<organism evidence="17 18">
    <name type="scientific">Somion occarium</name>
    <dbReference type="NCBI Taxonomy" id="3059160"/>
    <lineage>
        <taxon>Eukaryota</taxon>
        <taxon>Fungi</taxon>
        <taxon>Dikarya</taxon>
        <taxon>Basidiomycota</taxon>
        <taxon>Agaricomycotina</taxon>
        <taxon>Agaricomycetes</taxon>
        <taxon>Polyporales</taxon>
        <taxon>Cerrenaceae</taxon>
        <taxon>Somion</taxon>
    </lineage>
</organism>
<evidence type="ECO:0000256" key="15">
    <source>
        <dbReference type="SAM" id="SignalP"/>
    </source>
</evidence>
<reference evidence="18" key="1">
    <citation type="submission" date="2024-04" db="EMBL/GenBank/DDBJ databases">
        <authorList>
            <person name="Shaw F."/>
            <person name="Minotto A."/>
        </authorList>
    </citation>
    <scope>NUCLEOTIDE SEQUENCE [LARGE SCALE GENOMIC DNA]</scope>
</reference>
<evidence type="ECO:0000256" key="5">
    <source>
        <dbReference type="ARBA" id="ARBA00023024"/>
    </source>
</evidence>